<evidence type="ECO:0000313" key="3">
    <source>
        <dbReference type="Proteomes" id="UP000076852"/>
    </source>
</evidence>
<feature type="domain" description="DUF6531" evidence="1">
    <location>
        <begin position="126"/>
        <end position="204"/>
    </location>
</feature>
<dbReference type="Pfam" id="PF20148">
    <property type="entry name" value="DUF6531"/>
    <property type="match status" value="1"/>
</dbReference>
<dbReference type="EMBL" id="CP014579">
    <property type="protein sequence ID" value="ANB77005.1"/>
    <property type="molecule type" value="Genomic_DNA"/>
</dbReference>
<evidence type="ECO:0000259" key="1">
    <source>
        <dbReference type="Pfam" id="PF20148"/>
    </source>
</evidence>
<sequence length="241" mass="26059">MLLIGCLGFKQVQPIRMTMKNKRIKVGPAGMAARLLAAFMLLMVAFSANAAEYMYCMKTYELSRGIPGTPSCVDVTRASAPLTIGADDPYNPLNYGNCYIEMSWLADYCGGVPVPPQSDGSCPVADPVSPAKGVVMLSETDFASGDTLPLVLQRTYLSRPYDTTQAAMGKNWVNNWQRRLDLLGANASVPHIVAYRGDQQPLTFKWIGGAWAVPGTPGLSLTKAGDGYFYLKDELLGTTEA</sequence>
<dbReference type="InterPro" id="IPR045351">
    <property type="entry name" value="DUF6531"/>
</dbReference>
<gene>
    <name evidence="2" type="ORF">AYM40_33310</name>
</gene>
<dbReference type="STRING" id="1804984.AYM40_33310"/>
<name>A0A160FUQ3_9BURK</name>
<evidence type="ECO:0000313" key="2">
    <source>
        <dbReference type="EMBL" id="ANB77005.1"/>
    </source>
</evidence>
<proteinExistence type="predicted"/>
<dbReference type="AlphaFoldDB" id="A0A160FUQ3"/>
<keyword evidence="3" id="KW-1185">Reference proteome</keyword>
<reference evidence="2 3" key="1">
    <citation type="journal article" date="2016" name="Gene">
        <title>PacBio SMRT assembly of a complex multi-replicon genome reveals chlorocatechol degradative operon in a region of genome plasticity.</title>
        <authorList>
            <person name="Ricker N."/>
            <person name="Shen S.Y."/>
            <person name="Goordial J."/>
            <person name="Jin S."/>
            <person name="Fulthorpe R.R."/>
        </authorList>
    </citation>
    <scope>NUCLEOTIDE SEQUENCE [LARGE SCALE GENOMIC DNA]</scope>
    <source>
        <strain evidence="2 3">OLGA172</strain>
    </source>
</reference>
<accession>A0A160FUQ3</accession>
<organism evidence="2 3">
    <name type="scientific">Paraburkholderia phytofirmans OLGA172</name>
    <dbReference type="NCBI Taxonomy" id="1417228"/>
    <lineage>
        <taxon>Bacteria</taxon>
        <taxon>Pseudomonadati</taxon>
        <taxon>Pseudomonadota</taxon>
        <taxon>Betaproteobacteria</taxon>
        <taxon>Burkholderiales</taxon>
        <taxon>Burkholderiaceae</taxon>
        <taxon>Paraburkholderia</taxon>
    </lineage>
</organism>
<protein>
    <recommendedName>
        <fullName evidence="1">DUF6531 domain-containing protein</fullName>
    </recommendedName>
</protein>
<dbReference type="KEGG" id="buz:AYM40_33310"/>
<dbReference type="Proteomes" id="UP000076852">
    <property type="component" value="Chromosome 2"/>
</dbReference>